<dbReference type="InterPro" id="IPR035965">
    <property type="entry name" value="PAS-like_dom_sf"/>
</dbReference>
<protein>
    <recommendedName>
        <fullName evidence="3">histidine kinase</fullName>
        <ecNumber evidence="3">2.7.13.3</ecNumber>
    </recommendedName>
</protein>
<dbReference type="PRINTS" id="PR00344">
    <property type="entry name" value="BCTRLSENSOR"/>
</dbReference>
<dbReference type="InterPro" id="IPR036097">
    <property type="entry name" value="HisK_dim/P_sf"/>
</dbReference>
<dbReference type="PANTHER" id="PTHR45339">
    <property type="entry name" value="HYBRID SIGNAL TRANSDUCTION HISTIDINE KINASE J"/>
    <property type="match status" value="1"/>
</dbReference>
<dbReference type="InterPro" id="IPR003594">
    <property type="entry name" value="HATPase_dom"/>
</dbReference>
<dbReference type="InterPro" id="IPR000700">
    <property type="entry name" value="PAS-assoc_C"/>
</dbReference>
<evidence type="ECO:0000256" key="1">
    <source>
        <dbReference type="ARBA" id="ARBA00000085"/>
    </source>
</evidence>
<keyword evidence="14" id="KW-0175">Coiled coil</keyword>
<keyword evidence="7" id="KW-0547">Nucleotide-binding</keyword>
<evidence type="ECO:0000259" key="21">
    <source>
        <dbReference type="PROSITE" id="PS50894"/>
    </source>
</evidence>
<dbReference type="InterPro" id="IPR001789">
    <property type="entry name" value="Sig_transdc_resp-reg_receiver"/>
</dbReference>
<dbReference type="Gene3D" id="3.40.50.2300">
    <property type="match status" value="1"/>
</dbReference>
<comment type="caution">
    <text evidence="22">The sequence shown here is derived from an EMBL/GenBank/DDBJ whole genome shotgun (WGS) entry which is preliminary data.</text>
</comment>
<gene>
    <name evidence="22" type="ORF">J9B83_09470</name>
</gene>
<dbReference type="Gene3D" id="2.10.70.100">
    <property type="match status" value="1"/>
</dbReference>
<evidence type="ECO:0000256" key="6">
    <source>
        <dbReference type="ARBA" id="ARBA00022692"/>
    </source>
</evidence>
<dbReference type="Pfam" id="PF02518">
    <property type="entry name" value="HATPase_c"/>
    <property type="match status" value="1"/>
</dbReference>
<dbReference type="InterPro" id="IPR008207">
    <property type="entry name" value="Sig_transdc_His_kin_Hpt_dom"/>
</dbReference>
<dbReference type="InterPro" id="IPR001610">
    <property type="entry name" value="PAC"/>
</dbReference>
<dbReference type="InterPro" id="IPR013655">
    <property type="entry name" value="PAS_fold_3"/>
</dbReference>
<feature type="domain" description="HPt" evidence="21">
    <location>
        <begin position="1192"/>
        <end position="1296"/>
    </location>
</feature>
<evidence type="ECO:0000256" key="9">
    <source>
        <dbReference type="ARBA" id="ARBA00022989"/>
    </source>
</evidence>
<evidence type="ECO:0000259" key="18">
    <source>
        <dbReference type="PROSITE" id="PS50112"/>
    </source>
</evidence>
<dbReference type="Gene3D" id="3.30.450.350">
    <property type="entry name" value="CHASE domain"/>
    <property type="match status" value="1"/>
</dbReference>
<feature type="domain" description="Response regulatory" evidence="17">
    <location>
        <begin position="1020"/>
        <end position="1139"/>
    </location>
</feature>
<feature type="domain" description="PAS" evidence="18">
    <location>
        <begin position="341"/>
        <end position="411"/>
    </location>
</feature>
<dbReference type="EC" id="2.7.13.3" evidence="3"/>
<evidence type="ECO:0000259" key="19">
    <source>
        <dbReference type="PROSITE" id="PS50113"/>
    </source>
</evidence>
<keyword evidence="23" id="KW-1185">Reference proteome</keyword>
<dbReference type="Pfam" id="PF00989">
    <property type="entry name" value="PAS"/>
    <property type="match status" value="1"/>
</dbReference>
<reference evidence="23" key="1">
    <citation type="submission" date="2023-07" db="EMBL/GenBank/DDBJ databases">
        <title>Marinomonas vulgaris A79, complete genome.</title>
        <authorList>
            <person name="Ying J.-J."/>
        </authorList>
    </citation>
    <scope>NUCLEOTIDE SEQUENCE [LARGE SCALE GENOMIC DNA]</scope>
    <source>
        <strain evidence="23">A79</strain>
    </source>
</reference>
<evidence type="ECO:0000259" key="17">
    <source>
        <dbReference type="PROSITE" id="PS50110"/>
    </source>
</evidence>
<feature type="domain" description="PAC" evidence="19">
    <location>
        <begin position="415"/>
        <end position="467"/>
    </location>
</feature>
<evidence type="ECO:0000256" key="13">
    <source>
        <dbReference type="PROSITE-ProRule" id="PRU00169"/>
    </source>
</evidence>
<dbReference type="CDD" id="cd00082">
    <property type="entry name" value="HisKA"/>
    <property type="match status" value="1"/>
</dbReference>
<evidence type="ECO:0000256" key="14">
    <source>
        <dbReference type="SAM" id="Coils"/>
    </source>
</evidence>
<dbReference type="InterPro" id="IPR036890">
    <property type="entry name" value="HATPase_C_sf"/>
</dbReference>
<dbReference type="InterPro" id="IPR003661">
    <property type="entry name" value="HisK_dim/P_dom"/>
</dbReference>
<feature type="transmembrane region" description="Helical" evidence="15">
    <location>
        <begin position="12"/>
        <end position="33"/>
    </location>
</feature>
<dbReference type="CDD" id="cd16922">
    <property type="entry name" value="HATPase_EvgS-ArcB-TorS-like"/>
    <property type="match status" value="1"/>
</dbReference>
<organism evidence="22 23">
    <name type="scientific">Marinomonas vulgaris</name>
    <dbReference type="NCBI Taxonomy" id="2823372"/>
    <lineage>
        <taxon>Bacteria</taxon>
        <taxon>Pseudomonadati</taxon>
        <taxon>Pseudomonadota</taxon>
        <taxon>Gammaproteobacteria</taxon>
        <taxon>Oceanospirillales</taxon>
        <taxon>Oceanospirillaceae</taxon>
        <taxon>Marinomonas</taxon>
    </lineage>
</organism>
<keyword evidence="6 15" id="KW-0812">Transmembrane</keyword>
<dbReference type="Gene3D" id="1.10.287.130">
    <property type="match status" value="1"/>
</dbReference>
<keyword evidence="10" id="KW-0902">Two-component regulatory system</keyword>
<dbReference type="InterPro" id="IPR004358">
    <property type="entry name" value="Sig_transdc_His_kin-like_C"/>
</dbReference>
<dbReference type="SMART" id="SM00388">
    <property type="entry name" value="HisKA"/>
    <property type="match status" value="1"/>
</dbReference>
<feature type="domain" description="PAC" evidence="19">
    <location>
        <begin position="706"/>
        <end position="758"/>
    </location>
</feature>
<dbReference type="SMART" id="SM00448">
    <property type="entry name" value="REC"/>
    <property type="match status" value="1"/>
</dbReference>
<evidence type="ECO:0000256" key="10">
    <source>
        <dbReference type="ARBA" id="ARBA00023012"/>
    </source>
</evidence>
<dbReference type="SUPFAM" id="SSF47226">
    <property type="entry name" value="Histidine-containing phosphotransfer domain, HPT domain"/>
    <property type="match status" value="1"/>
</dbReference>
<dbReference type="SMART" id="SM01079">
    <property type="entry name" value="CHASE"/>
    <property type="match status" value="1"/>
</dbReference>
<dbReference type="SUPFAM" id="SSF47384">
    <property type="entry name" value="Homodimeric domain of signal transducing histidine kinase"/>
    <property type="match status" value="1"/>
</dbReference>
<keyword evidence="4" id="KW-1003">Cell membrane</keyword>
<dbReference type="Gene3D" id="1.20.120.160">
    <property type="entry name" value="HPT domain"/>
    <property type="match status" value="1"/>
</dbReference>
<dbReference type="Pfam" id="PF03924">
    <property type="entry name" value="CHASE"/>
    <property type="match status" value="1"/>
</dbReference>
<feature type="domain" description="PAC" evidence="19">
    <location>
        <begin position="576"/>
        <end position="628"/>
    </location>
</feature>
<dbReference type="SMART" id="SM00387">
    <property type="entry name" value="HATPase_c"/>
    <property type="match status" value="1"/>
</dbReference>
<comment type="catalytic activity">
    <reaction evidence="1">
        <text>ATP + protein L-histidine = ADP + protein N-phospho-L-histidine.</text>
        <dbReference type="EC" id="2.7.13.3"/>
    </reaction>
</comment>
<dbReference type="CDD" id="cd17546">
    <property type="entry name" value="REC_hyHK_CKI1_RcsC-like"/>
    <property type="match status" value="1"/>
</dbReference>
<dbReference type="PANTHER" id="PTHR45339:SF1">
    <property type="entry name" value="HYBRID SIGNAL TRANSDUCTION HISTIDINE KINASE J"/>
    <property type="match status" value="1"/>
</dbReference>
<dbReference type="Pfam" id="PF01627">
    <property type="entry name" value="Hpt"/>
    <property type="match status" value="1"/>
</dbReference>
<dbReference type="Proteomes" id="UP000679722">
    <property type="component" value="Unassembled WGS sequence"/>
</dbReference>
<dbReference type="PROSITE" id="PS50110">
    <property type="entry name" value="RESPONSE_REGULATORY"/>
    <property type="match status" value="1"/>
</dbReference>
<dbReference type="SUPFAM" id="SSF55874">
    <property type="entry name" value="ATPase domain of HSP90 chaperone/DNA topoisomerase II/histidine kinase"/>
    <property type="match status" value="1"/>
</dbReference>
<dbReference type="PROSITE" id="PS50113">
    <property type="entry name" value="PAC"/>
    <property type="match status" value="3"/>
</dbReference>
<dbReference type="SMART" id="SM00086">
    <property type="entry name" value="PAC"/>
    <property type="match status" value="3"/>
</dbReference>
<proteinExistence type="predicted"/>
<dbReference type="SUPFAM" id="SSF52172">
    <property type="entry name" value="CheY-like"/>
    <property type="match status" value="1"/>
</dbReference>
<dbReference type="InterPro" id="IPR000014">
    <property type="entry name" value="PAS"/>
</dbReference>
<dbReference type="InterPro" id="IPR013767">
    <property type="entry name" value="PAS_fold"/>
</dbReference>
<evidence type="ECO:0000256" key="12">
    <source>
        <dbReference type="PROSITE-ProRule" id="PRU00110"/>
    </source>
</evidence>
<evidence type="ECO:0000256" key="11">
    <source>
        <dbReference type="ARBA" id="ARBA00023136"/>
    </source>
</evidence>
<feature type="domain" description="CHASE" evidence="20">
    <location>
        <begin position="77"/>
        <end position="225"/>
    </location>
</feature>
<evidence type="ECO:0000256" key="4">
    <source>
        <dbReference type="ARBA" id="ARBA00022475"/>
    </source>
</evidence>
<feature type="modified residue" description="Phosphohistidine" evidence="12">
    <location>
        <position position="1231"/>
    </location>
</feature>
<dbReference type="InterPro" id="IPR005467">
    <property type="entry name" value="His_kinase_dom"/>
</dbReference>
<dbReference type="Gene3D" id="3.30.450.20">
    <property type="entry name" value="PAS domain"/>
    <property type="match status" value="3"/>
</dbReference>
<evidence type="ECO:0000313" key="22">
    <source>
        <dbReference type="EMBL" id="MBR7889170.1"/>
    </source>
</evidence>
<dbReference type="NCBIfam" id="TIGR00229">
    <property type="entry name" value="sensory_box"/>
    <property type="match status" value="2"/>
</dbReference>
<dbReference type="PROSITE" id="PS50839">
    <property type="entry name" value="CHASE"/>
    <property type="match status" value="1"/>
</dbReference>
<dbReference type="CDD" id="cd00130">
    <property type="entry name" value="PAS"/>
    <property type="match status" value="2"/>
</dbReference>
<dbReference type="InterPro" id="IPR036641">
    <property type="entry name" value="HPT_dom_sf"/>
</dbReference>
<keyword evidence="9 15" id="KW-1133">Transmembrane helix</keyword>
<dbReference type="PROSITE" id="PS50109">
    <property type="entry name" value="HIS_KIN"/>
    <property type="match status" value="1"/>
</dbReference>
<dbReference type="RefSeq" id="WP_211536516.1">
    <property type="nucleotide sequence ID" value="NZ_JAGSSV010000010.1"/>
</dbReference>
<evidence type="ECO:0000256" key="3">
    <source>
        <dbReference type="ARBA" id="ARBA00012438"/>
    </source>
</evidence>
<dbReference type="Pfam" id="PF00512">
    <property type="entry name" value="HisKA"/>
    <property type="match status" value="1"/>
</dbReference>
<evidence type="ECO:0000256" key="2">
    <source>
        <dbReference type="ARBA" id="ARBA00004651"/>
    </source>
</evidence>
<evidence type="ECO:0000256" key="7">
    <source>
        <dbReference type="ARBA" id="ARBA00022741"/>
    </source>
</evidence>
<dbReference type="Gene3D" id="3.30.565.10">
    <property type="entry name" value="Histidine kinase-like ATPase, C-terminal domain"/>
    <property type="match status" value="1"/>
</dbReference>
<keyword evidence="8" id="KW-0067">ATP-binding</keyword>
<feature type="coiled-coil region" evidence="14">
    <location>
        <begin position="1151"/>
        <end position="1178"/>
    </location>
</feature>
<dbReference type="EMBL" id="JAGSSV010000010">
    <property type="protein sequence ID" value="MBR7889170.1"/>
    <property type="molecule type" value="Genomic_DNA"/>
</dbReference>
<evidence type="ECO:0000256" key="15">
    <source>
        <dbReference type="SAM" id="Phobius"/>
    </source>
</evidence>
<feature type="domain" description="PAS" evidence="18">
    <location>
        <begin position="486"/>
        <end position="531"/>
    </location>
</feature>
<dbReference type="Pfam" id="PF13426">
    <property type="entry name" value="PAS_9"/>
    <property type="match status" value="1"/>
</dbReference>
<evidence type="ECO:0000256" key="5">
    <source>
        <dbReference type="ARBA" id="ARBA00022553"/>
    </source>
</evidence>
<dbReference type="PROSITE" id="PS50894">
    <property type="entry name" value="HPT"/>
    <property type="match status" value="1"/>
</dbReference>
<feature type="modified residue" description="4-aspartylphosphate" evidence="13">
    <location>
        <position position="1072"/>
    </location>
</feature>
<dbReference type="PROSITE" id="PS50112">
    <property type="entry name" value="PAS"/>
    <property type="match status" value="2"/>
</dbReference>
<dbReference type="Pfam" id="PF00072">
    <property type="entry name" value="Response_reg"/>
    <property type="match status" value="1"/>
</dbReference>
<dbReference type="InterPro" id="IPR042240">
    <property type="entry name" value="CHASE_sf"/>
</dbReference>
<accession>A0ABS5HCG7</accession>
<dbReference type="InterPro" id="IPR011006">
    <property type="entry name" value="CheY-like_superfamily"/>
</dbReference>
<sequence>MNWKMSEYLLNRWVVLTLLLGVLVTFGVSYQIYYSNQSRIKEKAQEASHQVFQEIVARIRLYQYGLRGARGAVVTAGETSLRREDFKKYSLTRDINVEFPGARGFGFIRRVPVAQEANFIAAARQDGWPNFTIKTLYSNFTERYVIQYLEPMQGNSGAIGLDIASEQNRREAATSSLYTGEVRLTAPITLVQASGKPEQSFLILMPIYSGGSTPTSQAERIKTGFGWSYAPLLMEEVLSGLAIDVKKVRVSLQDITDRDEQISFYDSGSLYNPQYEHTQTAWVFGRQWQSKFVVSPAFVKDLHLPNPVLFLIQGLIINLLAAILVAVVRLSIARNREVISYQSKITAVVESSADAIISKNLQGQIDSWNKGAEHLFGFTAEEALGNTVQDLLVPISLKAESEDLVEVVKQKKQALSVETRRVTKYGTEVPVSVMISPIFDGDHAITGISQSIRDMSEHKKAQAKIQELNTSLENQVKERTAELRELNYLLSEVLNASSEVSIIATDLDGNITLFNRGAEKMLCYSAAEVVGHLSPVVFHCDTEIERRRKAIYEETGKVVSTAMNVLVFNALQNDSDSQEWTYLDKFGHPCPVSLAVTPMKNSEQVVTGFLGIAMSISEQKKTQQALTYARDQLLMAANVARLGIWSYNIETSVLEWNDLMYDLYQVPLSKKEEGIVYDDWFTCVHPDDKDKACAAMKSCVLGEKNFDIVFRILLPGGSTRHIEASASLQEGEDGKRTKVMGINRDITQERELEHWLRKAKNDADATSAAKSSFLANMSHEIRTPMSAILGMLHLAKRTPLTAQQRDYITKAHVSAQSLLGLINDILDFSKVDAGKMQLEKAPFELAALLSELSAVMSSVATEKNIELDFDIDSTIPPYLLGDRLRLLQVLINLLSNAVKFTLQGRVVLSIEQTKLEDDVVCLLIAVKDTGIGIAKEQLDSIFDVFSQAESSTARRFGGSGLGLVISRRFVELMGGKLQVKSELDKGSCFYFTIALPIVAADHVHHNEEREVNEARLVGLRILLVEDNAFNQQIASELLTAEGAEISVASSGLEGVSLVLDHDDRYFDVVLMDMQMPGMDGLEATRQIRRVERFRSLPIIAMTANVSQADRQQCFDAGMNDHIGKPLDIEKMIQSIAQNTSVLQHDNPKPMAETTERKAQMIEKAVNIMKQEVTSMNQEYEAVSDVLDRFGGSVELFHSVVEAYREESSALIVSIHQAILEGNHLLVREHLHSLKGASLTLGLSGLAKRLAEWEAILKASQDQDNIRRHLEDIGKEAWQAELDDAVSTMVKHMGDTA</sequence>
<dbReference type="SMART" id="SM00091">
    <property type="entry name" value="PAS"/>
    <property type="match status" value="3"/>
</dbReference>
<evidence type="ECO:0000256" key="8">
    <source>
        <dbReference type="ARBA" id="ARBA00022840"/>
    </source>
</evidence>
<evidence type="ECO:0000259" key="20">
    <source>
        <dbReference type="PROSITE" id="PS50839"/>
    </source>
</evidence>
<dbReference type="Pfam" id="PF08447">
    <property type="entry name" value="PAS_3"/>
    <property type="match status" value="1"/>
</dbReference>
<evidence type="ECO:0000313" key="23">
    <source>
        <dbReference type="Proteomes" id="UP000679722"/>
    </source>
</evidence>
<keyword evidence="11 15" id="KW-0472">Membrane</keyword>
<dbReference type="SUPFAM" id="SSF55785">
    <property type="entry name" value="PYP-like sensor domain (PAS domain)"/>
    <property type="match status" value="3"/>
</dbReference>
<name>A0ABS5HCG7_9GAMM</name>
<comment type="subcellular location">
    <subcellularLocation>
        <location evidence="2">Cell membrane</location>
        <topology evidence="2">Multi-pass membrane protein</topology>
    </subcellularLocation>
</comment>
<dbReference type="InterPro" id="IPR006189">
    <property type="entry name" value="CHASE_dom"/>
</dbReference>
<keyword evidence="5 13" id="KW-0597">Phosphoprotein</keyword>
<feature type="domain" description="Histidine kinase" evidence="16">
    <location>
        <begin position="776"/>
        <end position="997"/>
    </location>
</feature>
<evidence type="ECO:0000259" key="16">
    <source>
        <dbReference type="PROSITE" id="PS50109"/>
    </source>
</evidence>